<reference evidence="3 4" key="1">
    <citation type="submission" date="2018-09" db="EMBL/GenBank/DDBJ databases">
        <authorList>
            <person name="Zhu H."/>
        </authorList>
    </citation>
    <scope>NUCLEOTIDE SEQUENCE [LARGE SCALE GENOMIC DNA]</scope>
    <source>
        <strain evidence="3 4">K1W22B-8</strain>
    </source>
</reference>
<organism evidence="3 4">
    <name type="scientific">Oleomonas cavernae</name>
    <dbReference type="NCBI Taxonomy" id="2320859"/>
    <lineage>
        <taxon>Bacteria</taxon>
        <taxon>Pseudomonadati</taxon>
        <taxon>Pseudomonadota</taxon>
        <taxon>Alphaproteobacteria</taxon>
        <taxon>Acetobacterales</taxon>
        <taxon>Acetobacteraceae</taxon>
        <taxon>Oleomonas</taxon>
    </lineage>
</organism>
<dbReference type="InterPro" id="IPR050078">
    <property type="entry name" value="Ribosomal_L11_MeTrfase_PrmA"/>
</dbReference>
<keyword evidence="1 3" id="KW-0489">Methyltransferase</keyword>
<gene>
    <name evidence="3" type="ORF">D3874_09645</name>
</gene>
<dbReference type="SUPFAM" id="SSF53335">
    <property type="entry name" value="S-adenosyl-L-methionine-dependent methyltransferases"/>
    <property type="match status" value="1"/>
</dbReference>
<dbReference type="OrthoDB" id="9794615at2"/>
<dbReference type="EMBL" id="QYUK01000011">
    <property type="protein sequence ID" value="RJF87261.1"/>
    <property type="molecule type" value="Genomic_DNA"/>
</dbReference>
<evidence type="ECO:0000313" key="3">
    <source>
        <dbReference type="EMBL" id="RJF87261.1"/>
    </source>
</evidence>
<dbReference type="InterPro" id="IPR029063">
    <property type="entry name" value="SAM-dependent_MTases_sf"/>
</dbReference>
<name>A0A418WB36_9PROT</name>
<dbReference type="GO" id="GO:0032259">
    <property type="term" value="P:methylation"/>
    <property type="evidence" value="ECO:0007669"/>
    <property type="project" value="UniProtKB-KW"/>
</dbReference>
<dbReference type="AlphaFoldDB" id="A0A418WB36"/>
<sequence length="219" mass="23814">MEILPVVDRRAFIEGNTRALAPPHTPEIRLYLADEAMDLWQKTEDELDRLGLPPPFWAFAWAGGQALARYILDNPALVAGKRVYDFASGSGVVAIAAMMAGASAVTATEIDEFALAAIGLNAGLNKVDLTITSGDAIGRLDLEQEVVLAGDVCYEKPMSDRVTDWLAQLAAAGKLVLIGDPGRSYLPRDRLEKLAEYQVPVSRALEDAEVKRTAVWCFR</sequence>
<evidence type="ECO:0000256" key="2">
    <source>
        <dbReference type="ARBA" id="ARBA00022679"/>
    </source>
</evidence>
<keyword evidence="2 3" id="KW-0808">Transferase</keyword>
<dbReference type="Pfam" id="PF06325">
    <property type="entry name" value="PrmA"/>
    <property type="match status" value="1"/>
</dbReference>
<dbReference type="Proteomes" id="UP000284605">
    <property type="component" value="Unassembled WGS sequence"/>
</dbReference>
<dbReference type="Gene3D" id="3.40.50.150">
    <property type="entry name" value="Vaccinia Virus protein VP39"/>
    <property type="match status" value="1"/>
</dbReference>
<accession>A0A418WB36</accession>
<evidence type="ECO:0000256" key="1">
    <source>
        <dbReference type="ARBA" id="ARBA00022603"/>
    </source>
</evidence>
<dbReference type="PANTHER" id="PTHR43648">
    <property type="entry name" value="ELECTRON TRANSFER FLAVOPROTEIN BETA SUBUNIT LYSINE METHYLTRANSFERASE"/>
    <property type="match status" value="1"/>
</dbReference>
<proteinExistence type="predicted"/>
<dbReference type="GO" id="GO:0016279">
    <property type="term" value="F:protein-lysine N-methyltransferase activity"/>
    <property type="evidence" value="ECO:0007669"/>
    <property type="project" value="TreeGrafter"/>
</dbReference>
<dbReference type="RefSeq" id="WP_119777903.1">
    <property type="nucleotide sequence ID" value="NZ_QYUK01000011.1"/>
</dbReference>
<keyword evidence="4" id="KW-1185">Reference proteome</keyword>
<protein>
    <submittedName>
        <fullName evidence="3">Methyltransferase</fullName>
    </submittedName>
</protein>
<comment type="caution">
    <text evidence="3">The sequence shown here is derived from an EMBL/GenBank/DDBJ whole genome shotgun (WGS) entry which is preliminary data.</text>
</comment>
<evidence type="ECO:0000313" key="4">
    <source>
        <dbReference type="Proteomes" id="UP000284605"/>
    </source>
</evidence>
<dbReference type="PANTHER" id="PTHR43648:SF1">
    <property type="entry name" value="ELECTRON TRANSFER FLAVOPROTEIN BETA SUBUNIT LYSINE METHYLTRANSFERASE"/>
    <property type="match status" value="1"/>
</dbReference>